<keyword evidence="1" id="KW-0812">Transmembrane</keyword>
<dbReference type="InterPro" id="IPR012902">
    <property type="entry name" value="N_methyl_site"/>
</dbReference>
<dbReference type="Gene3D" id="3.30.700.10">
    <property type="entry name" value="Glycoprotein, Type 4 Pilin"/>
    <property type="match status" value="1"/>
</dbReference>
<dbReference type="AlphaFoldDB" id="A0A6M1RVB5"/>
<protein>
    <submittedName>
        <fullName evidence="3">DUF1559 domain-containing protein</fullName>
    </submittedName>
</protein>
<dbReference type="InterPro" id="IPR011453">
    <property type="entry name" value="DUF1559"/>
</dbReference>
<sequence>MPARRPAHPHHSHPLPAFTLWELLVVMAILSLLTALLLPVLGRAREAGRATACTGHLRQIGLALQMYVDQNRQRFPVMRDRAPDTNAVPATVVLPTPDEVLADEVGNRAVFRCPSDGARLFETTGSSYAWNSLLNGQPAHDPELFGLRFGATRVPVFFDKERFHKARGDRRAVNYLYADGSVRNLLVLEGP</sequence>
<dbReference type="RefSeq" id="WP_165107247.1">
    <property type="nucleotide sequence ID" value="NZ_JAAKYA010000052.1"/>
</dbReference>
<evidence type="ECO:0000313" key="4">
    <source>
        <dbReference type="Proteomes" id="UP000477311"/>
    </source>
</evidence>
<dbReference type="NCBIfam" id="TIGR02532">
    <property type="entry name" value="IV_pilin_GFxxxE"/>
    <property type="match status" value="1"/>
</dbReference>
<name>A0A6M1RVB5_9BACT</name>
<organism evidence="3 4">
    <name type="scientific">Limisphaera ngatamarikiensis</name>
    <dbReference type="NCBI Taxonomy" id="1324935"/>
    <lineage>
        <taxon>Bacteria</taxon>
        <taxon>Pseudomonadati</taxon>
        <taxon>Verrucomicrobiota</taxon>
        <taxon>Verrucomicrobiia</taxon>
        <taxon>Limisphaerales</taxon>
        <taxon>Limisphaeraceae</taxon>
        <taxon>Limisphaera</taxon>
    </lineage>
</organism>
<dbReference type="Pfam" id="PF07596">
    <property type="entry name" value="SBP_bac_10"/>
    <property type="match status" value="1"/>
</dbReference>
<evidence type="ECO:0000313" key="3">
    <source>
        <dbReference type="EMBL" id="NGO39304.1"/>
    </source>
</evidence>
<feature type="transmembrane region" description="Helical" evidence="1">
    <location>
        <begin position="20"/>
        <end position="41"/>
    </location>
</feature>
<reference evidence="3 4" key="1">
    <citation type="submission" date="2020-02" db="EMBL/GenBank/DDBJ databases">
        <title>Draft genome sequence of Limisphaera ngatamarikiensis NGM72.4T, a thermophilic Verrucomicrobia grouped in subdivision 3.</title>
        <authorList>
            <person name="Carere C.R."/>
            <person name="Steen J."/>
            <person name="Hugenholtz P."/>
            <person name="Stott M.B."/>
        </authorList>
    </citation>
    <scope>NUCLEOTIDE SEQUENCE [LARGE SCALE GENOMIC DNA]</scope>
    <source>
        <strain evidence="3 4">NGM72.4</strain>
    </source>
</reference>
<dbReference type="InterPro" id="IPR045584">
    <property type="entry name" value="Pilin-like"/>
</dbReference>
<dbReference type="SUPFAM" id="SSF54523">
    <property type="entry name" value="Pili subunits"/>
    <property type="match status" value="1"/>
</dbReference>
<dbReference type="PANTHER" id="PTHR30093:SF2">
    <property type="entry name" value="TYPE II SECRETION SYSTEM PROTEIN H"/>
    <property type="match status" value="1"/>
</dbReference>
<keyword evidence="1" id="KW-0472">Membrane</keyword>
<evidence type="ECO:0000259" key="2">
    <source>
        <dbReference type="Pfam" id="PF07596"/>
    </source>
</evidence>
<gene>
    <name evidence="3" type="ORF">G4L39_07815</name>
</gene>
<keyword evidence="1" id="KW-1133">Transmembrane helix</keyword>
<dbReference type="Proteomes" id="UP000477311">
    <property type="component" value="Unassembled WGS sequence"/>
</dbReference>
<accession>A0A6M1RVB5</accession>
<dbReference type="PANTHER" id="PTHR30093">
    <property type="entry name" value="GENERAL SECRETION PATHWAY PROTEIN G"/>
    <property type="match status" value="1"/>
</dbReference>
<dbReference type="EMBL" id="JAAKYA010000052">
    <property type="protein sequence ID" value="NGO39304.1"/>
    <property type="molecule type" value="Genomic_DNA"/>
</dbReference>
<feature type="domain" description="DUF1559" evidence="2">
    <location>
        <begin position="43"/>
        <end position="82"/>
    </location>
</feature>
<keyword evidence="4" id="KW-1185">Reference proteome</keyword>
<evidence type="ECO:0000256" key="1">
    <source>
        <dbReference type="SAM" id="Phobius"/>
    </source>
</evidence>
<proteinExistence type="predicted"/>
<comment type="caution">
    <text evidence="3">The sequence shown here is derived from an EMBL/GenBank/DDBJ whole genome shotgun (WGS) entry which is preliminary data.</text>
</comment>